<dbReference type="GO" id="GO:0008757">
    <property type="term" value="F:S-adenosylmethionine-dependent methyltransferase activity"/>
    <property type="evidence" value="ECO:0007669"/>
    <property type="project" value="InterPro"/>
</dbReference>
<dbReference type="Gene3D" id="3.40.50.150">
    <property type="entry name" value="Vaccinia Virus protein VP39"/>
    <property type="match status" value="1"/>
</dbReference>
<evidence type="ECO:0000259" key="1">
    <source>
        <dbReference type="Pfam" id="PF08241"/>
    </source>
</evidence>
<reference evidence="2 3" key="1">
    <citation type="submission" date="2019-02" db="EMBL/GenBank/DDBJ databases">
        <title>Deep-cultivation of Planctomycetes and their phenomic and genomic characterization uncovers novel biology.</title>
        <authorList>
            <person name="Wiegand S."/>
            <person name="Jogler M."/>
            <person name="Boedeker C."/>
            <person name="Pinto D."/>
            <person name="Vollmers J."/>
            <person name="Rivas-Marin E."/>
            <person name="Kohn T."/>
            <person name="Peeters S.H."/>
            <person name="Heuer A."/>
            <person name="Rast P."/>
            <person name="Oberbeckmann S."/>
            <person name="Bunk B."/>
            <person name="Jeske O."/>
            <person name="Meyerdierks A."/>
            <person name="Storesund J.E."/>
            <person name="Kallscheuer N."/>
            <person name="Luecker S."/>
            <person name="Lage O.M."/>
            <person name="Pohl T."/>
            <person name="Merkel B.J."/>
            <person name="Hornburger P."/>
            <person name="Mueller R.-W."/>
            <person name="Bruemmer F."/>
            <person name="Labrenz M."/>
            <person name="Spormann A.M."/>
            <person name="Op den Camp H."/>
            <person name="Overmann J."/>
            <person name="Amann R."/>
            <person name="Jetten M.S.M."/>
            <person name="Mascher T."/>
            <person name="Medema M.H."/>
            <person name="Devos D.P."/>
            <person name="Kaster A.-K."/>
            <person name="Ovreas L."/>
            <person name="Rohde M."/>
            <person name="Galperin M.Y."/>
            <person name="Jogler C."/>
        </authorList>
    </citation>
    <scope>NUCLEOTIDE SEQUENCE [LARGE SCALE GENOMIC DNA]</scope>
    <source>
        <strain evidence="2 3">Pla163</strain>
    </source>
</reference>
<dbReference type="Proteomes" id="UP000319342">
    <property type="component" value="Chromosome"/>
</dbReference>
<proteinExistence type="predicted"/>
<dbReference type="Pfam" id="PF08241">
    <property type="entry name" value="Methyltransf_11"/>
    <property type="match status" value="1"/>
</dbReference>
<gene>
    <name evidence="2" type="primary">rebM_2</name>
    <name evidence="2" type="ORF">Pla163_13740</name>
</gene>
<dbReference type="GO" id="GO:0102082">
    <property type="term" value="F:demethylrebeccamycin--D-glucose O-methyltransferase activity"/>
    <property type="evidence" value="ECO:0007669"/>
    <property type="project" value="UniProtKB-EC"/>
</dbReference>
<dbReference type="GO" id="GO:0032259">
    <property type="term" value="P:methylation"/>
    <property type="evidence" value="ECO:0007669"/>
    <property type="project" value="UniProtKB-KW"/>
</dbReference>
<dbReference type="AlphaFoldDB" id="A0A518CYJ2"/>
<evidence type="ECO:0000313" key="3">
    <source>
        <dbReference type="Proteomes" id="UP000319342"/>
    </source>
</evidence>
<dbReference type="EMBL" id="CP036290">
    <property type="protein sequence ID" value="QDU84267.1"/>
    <property type="molecule type" value="Genomic_DNA"/>
</dbReference>
<name>A0A518CYJ2_9BACT</name>
<protein>
    <submittedName>
        <fullName evidence="2">Demethylrebeccamycin-D-glucose O-methyltransferase</fullName>
        <ecNumber evidence="2">2.1.1.164</ecNumber>
    </submittedName>
</protein>
<dbReference type="CDD" id="cd02440">
    <property type="entry name" value="AdoMet_MTases"/>
    <property type="match status" value="1"/>
</dbReference>
<dbReference type="OrthoDB" id="9778766at2"/>
<feature type="domain" description="Methyltransferase type 11" evidence="1">
    <location>
        <begin position="28"/>
        <end position="112"/>
    </location>
</feature>
<keyword evidence="2" id="KW-0489">Methyltransferase</keyword>
<accession>A0A518CYJ2</accession>
<dbReference type="EC" id="2.1.1.164" evidence="2"/>
<organism evidence="2 3">
    <name type="scientific">Rohdeia mirabilis</name>
    <dbReference type="NCBI Taxonomy" id="2528008"/>
    <lineage>
        <taxon>Bacteria</taxon>
        <taxon>Pseudomonadati</taxon>
        <taxon>Planctomycetota</taxon>
        <taxon>Planctomycetia</taxon>
        <taxon>Planctomycetia incertae sedis</taxon>
        <taxon>Rohdeia</taxon>
    </lineage>
</organism>
<evidence type="ECO:0000313" key="2">
    <source>
        <dbReference type="EMBL" id="QDU84267.1"/>
    </source>
</evidence>
<sequence>MTTASDNASYLRVRFAARLLSARPESVLDVGAGEGHLLATLRSAGIAGTGCEASKERVAALVADGFVALEAEAADLPFDDGAFDWVAMRHVPHHLPDPGAGLREALRVARRGLLVAEPWYDVDLPSQRAALAAERWFKGRDRAAGMVHGENLSAAELLEAVGADAEAADALDCEVTHLVRLRRRSTEDLVLAATPHLVELGPDDPAREEWNAVLEQVAECGLSWNGSVAVALEKSSA</sequence>
<dbReference type="InterPro" id="IPR013216">
    <property type="entry name" value="Methyltransf_11"/>
</dbReference>
<keyword evidence="2" id="KW-0808">Transferase</keyword>
<dbReference type="InterPro" id="IPR029063">
    <property type="entry name" value="SAM-dependent_MTases_sf"/>
</dbReference>
<keyword evidence="3" id="KW-1185">Reference proteome</keyword>
<dbReference type="SUPFAM" id="SSF53335">
    <property type="entry name" value="S-adenosyl-L-methionine-dependent methyltransferases"/>
    <property type="match status" value="1"/>
</dbReference>
<dbReference type="RefSeq" id="WP_145185499.1">
    <property type="nucleotide sequence ID" value="NZ_CP036290.1"/>
</dbReference>